<keyword evidence="2 4" id="KW-0863">Zinc-finger</keyword>
<feature type="domain" description="C2H2-type" evidence="5">
    <location>
        <begin position="81"/>
        <end position="101"/>
    </location>
</feature>
<dbReference type="GeneID" id="25262170"/>
<dbReference type="FunFam" id="3.30.160.60:FF:000007">
    <property type="entry name" value="Basic krueppel-like factor 3"/>
    <property type="match status" value="1"/>
</dbReference>
<evidence type="ECO:0000256" key="2">
    <source>
        <dbReference type="ARBA" id="ARBA00022771"/>
    </source>
</evidence>
<dbReference type="InterPro" id="IPR013087">
    <property type="entry name" value="Znf_C2H2_type"/>
</dbReference>
<dbReference type="HOGENOM" id="CLU_002678_42_10_1"/>
<dbReference type="EMBL" id="JMSN01000016">
    <property type="protein sequence ID" value="KDN51425.1"/>
    <property type="molecule type" value="Genomic_DNA"/>
</dbReference>
<dbReference type="OrthoDB" id="4748970at2759"/>
<feature type="non-terminal residue" evidence="6">
    <location>
        <position position="1"/>
    </location>
</feature>
<evidence type="ECO:0000313" key="7">
    <source>
        <dbReference type="Proteomes" id="UP000027361"/>
    </source>
</evidence>
<organism evidence="6 7">
    <name type="scientific">Tilletiaria anomala (strain ATCC 24038 / CBS 436.72 / UBC 951)</name>
    <dbReference type="NCBI Taxonomy" id="1037660"/>
    <lineage>
        <taxon>Eukaryota</taxon>
        <taxon>Fungi</taxon>
        <taxon>Dikarya</taxon>
        <taxon>Basidiomycota</taxon>
        <taxon>Ustilaginomycotina</taxon>
        <taxon>Exobasidiomycetes</taxon>
        <taxon>Georgefischeriales</taxon>
        <taxon>Tilletiariaceae</taxon>
        <taxon>Tilletiaria</taxon>
    </lineage>
</organism>
<evidence type="ECO:0000256" key="1">
    <source>
        <dbReference type="ARBA" id="ARBA00022723"/>
    </source>
</evidence>
<dbReference type="AlphaFoldDB" id="A0A066WLB9"/>
<dbReference type="InParanoid" id="A0A066WLB9"/>
<dbReference type="PANTHER" id="PTHR23235">
    <property type="entry name" value="KRUEPPEL-LIKE TRANSCRIPTION FACTOR"/>
    <property type="match status" value="1"/>
</dbReference>
<dbReference type="OMA" id="MRITSAC"/>
<keyword evidence="1" id="KW-0479">Metal-binding</keyword>
<reference evidence="6 7" key="1">
    <citation type="submission" date="2014-05" db="EMBL/GenBank/DDBJ databases">
        <title>Draft genome sequence of a rare smut relative, Tilletiaria anomala UBC 951.</title>
        <authorList>
            <consortium name="DOE Joint Genome Institute"/>
            <person name="Toome M."/>
            <person name="Kuo A."/>
            <person name="Henrissat B."/>
            <person name="Lipzen A."/>
            <person name="Tritt A."/>
            <person name="Yoshinaga Y."/>
            <person name="Zane M."/>
            <person name="Barry K."/>
            <person name="Grigoriev I.V."/>
            <person name="Spatafora J.W."/>
            <person name="Aimea M.C."/>
        </authorList>
    </citation>
    <scope>NUCLEOTIDE SEQUENCE [LARGE SCALE GENOMIC DNA]</scope>
    <source>
        <strain evidence="6 7">UBC 951</strain>
    </source>
</reference>
<feature type="domain" description="C2H2-type" evidence="5">
    <location>
        <begin position="21"/>
        <end position="50"/>
    </location>
</feature>
<dbReference type="RefSeq" id="XP_013244761.1">
    <property type="nucleotide sequence ID" value="XM_013389307.1"/>
</dbReference>
<gene>
    <name evidence="6" type="ORF">K437DRAFT_217678</name>
</gene>
<dbReference type="STRING" id="1037660.A0A066WLB9"/>
<keyword evidence="7" id="KW-1185">Reference proteome</keyword>
<name>A0A066WLB9_TILAU</name>
<evidence type="ECO:0000313" key="6">
    <source>
        <dbReference type="EMBL" id="KDN51425.1"/>
    </source>
</evidence>
<dbReference type="Gene3D" id="3.30.160.60">
    <property type="entry name" value="Classic Zinc Finger"/>
    <property type="match status" value="3"/>
</dbReference>
<keyword evidence="3" id="KW-0862">Zinc</keyword>
<evidence type="ECO:0000256" key="3">
    <source>
        <dbReference type="ARBA" id="ARBA00022833"/>
    </source>
</evidence>
<dbReference type="Pfam" id="PF00096">
    <property type="entry name" value="zf-C2H2"/>
    <property type="match status" value="2"/>
</dbReference>
<accession>A0A066WLB9</accession>
<dbReference type="GO" id="GO:0000978">
    <property type="term" value="F:RNA polymerase II cis-regulatory region sequence-specific DNA binding"/>
    <property type="evidence" value="ECO:0007669"/>
    <property type="project" value="TreeGrafter"/>
</dbReference>
<dbReference type="PROSITE" id="PS50157">
    <property type="entry name" value="ZINC_FINGER_C2H2_2"/>
    <property type="match status" value="3"/>
</dbReference>
<evidence type="ECO:0000256" key="4">
    <source>
        <dbReference type="PROSITE-ProRule" id="PRU00042"/>
    </source>
</evidence>
<proteinExistence type="predicted"/>
<sequence>TVTTAKTQAASVSRRKADAHFQCPFPGCHSTFTRALNLNGHIRSHNDEKPFKCGYSGCLRAFARAHDQKRHQKLHLNIRPHLCEYCGKTFARLDALNRHHK</sequence>
<evidence type="ECO:0000259" key="5">
    <source>
        <dbReference type="PROSITE" id="PS50157"/>
    </source>
</evidence>
<protein>
    <recommendedName>
        <fullName evidence="5">C2H2-type domain-containing protein</fullName>
    </recommendedName>
</protein>
<comment type="caution">
    <text evidence="6">The sequence shown here is derived from an EMBL/GenBank/DDBJ whole genome shotgun (WGS) entry which is preliminary data.</text>
</comment>
<dbReference type="GO" id="GO:0000981">
    <property type="term" value="F:DNA-binding transcription factor activity, RNA polymerase II-specific"/>
    <property type="evidence" value="ECO:0007669"/>
    <property type="project" value="TreeGrafter"/>
</dbReference>
<dbReference type="Proteomes" id="UP000027361">
    <property type="component" value="Unassembled WGS sequence"/>
</dbReference>
<dbReference type="SMART" id="SM00355">
    <property type="entry name" value="ZnF_C2H2"/>
    <property type="match status" value="3"/>
</dbReference>
<feature type="domain" description="C2H2-type" evidence="5">
    <location>
        <begin position="51"/>
        <end position="80"/>
    </location>
</feature>
<dbReference type="SUPFAM" id="SSF57667">
    <property type="entry name" value="beta-beta-alpha zinc fingers"/>
    <property type="match status" value="3"/>
</dbReference>
<dbReference type="GO" id="GO:0008270">
    <property type="term" value="F:zinc ion binding"/>
    <property type="evidence" value="ECO:0007669"/>
    <property type="project" value="UniProtKB-KW"/>
</dbReference>
<dbReference type="PROSITE" id="PS00028">
    <property type="entry name" value="ZINC_FINGER_C2H2_1"/>
    <property type="match status" value="2"/>
</dbReference>
<dbReference type="InterPro" id="IPR036236">
    <property type="entry name" value="Znf_C2H2_sf"/>
</dbReference>
<dbReference type="PANTHER" id="PTHR23235:SF120">
    <property type="entry name" value="KRUPPEL-LIKE FACTOR 15"/>
    <property type="match status" value="1"/>
</dbReference>
<feature type="non-terminal residue" evidence="6">
    <location>
        <position position="101"/>
    </location>
</feature>